<keyword evidence="2" id="KW-1185">Reference proteome</keyword>
<dbReference type="SUPFAM" id="SSF54909">
    <property type="entry name" value="Dimeric alpha+beta barrel"/>
    <property type="match status" value="1"/>
</dbReference>
<sequence length="99" mass="10628">MFFVATILEAKAGEGFSVYDVVGDAHDPVVSGSSGYSTYESFWSPRRPDTVYLFATFEDSHGYAAYLGSDAMQAQDAQIAPMLAGRKVHGFGKRGAVHG</sequence>
<evidence type="ECO:0000313" key="1">
    <source>
        <dbReference type="EMBL" id="QPH53413.1"/>
    </source>
</evidence>
<dbReference type="KEGG" id="poz:I0K15_16740"/>
<dbReference type="AlphaFoldDB" id="A0A7S9LQJ8"/>
<proteinExistence type="predicted"/>
<dbReference type="EMBL" id="CP064942">
    <property type="protein sequence ID" value="QPH53413.1"/>
    <property type="molecule type" value="Genomic_DNA"/>
</dbReference>
<reference evidence="1 2" key="1">
    <citation type="submission" date="2020-11" db="EMBL/GenBank/DDBJ databases">
        <title>Description of Pontivivens ytuae sp. nov. isolated from deep sea sediment of Mariana Trench.</title>
        <authorList>
            <person name="Wang Z."/>
            <person name="Sun Q.-L."/>
            <person name="Xu X.-D."/>
            <person name="Tang Y.-Z."/>
            <person name="Zhang J."/>
        </authorList>
    </citation>
    <scope>NUCLEOTIDE SEQUENCE [LARGE SCALE GENOMIC DNA]</scope>
    <source>
        <strain evidence="1 2">MT2928</strain>
    </source>
</reference>
<accession>A0A7S9LQJ8</accession>
<name>A0A7S9LQJ8_9RHOB</name>
<protein>
    <recommendedName>
        <fullName evidence="3">ABM domain-containing protein</fullName>
    </recommendedName>
</protein>
<dbReference type="Proteomes" id="UP000594800">
    <property type="component" value="Chromosome"/>
</dbReference>
<dbReference type="Gene3D" id="3.30.70.100">
    <property type="match status" value="1"/>
</dbReference>
<dbReference type="InterPro" id="IPR011008">
    <property type="entry name" value="Dimeric_a/b-barrel"/>
</dbReference>
<evidence type="ECO:0008006" key="3">
    <source>
        <dbReference type="Google" id="ProtNLM"/>
    </source>
</evidence>
<dbReference type="RefSeq" id="WP_196102622.1">
    <property type="nucleotide sequence ID" value="NZ_CP064942.1"/>
</dbReference>
<gene>
    <name evidence="1" type="ORF">I0K15_16740</name>
</gene>
<organism evidence="1 2">
    <name type="scientific">Pontivivens ytuae</name>
    <dbReference type="NCBI Taxonomy" id="2789856"/>
    <lineage>
        <taxon>Bacteria</taxon>
        <taxon>Pseudomonadati</taxon>
        <taxon>Pseudomonadota</taxon>
        <taxon>Alphaproteobacteria</taxon>
        <taxon>Rhodobacterales</taxon>
        <taxon>Paracoccaceae</taxon>
        <taxon>Pontivivens</taxon>
    </lineage>
</organism>
<evidence type="ECO:0000313" key="2">
    <source>
        <dbReference type="Proteomes" id="UP000594800"/>
    </source>
</evidence>